<dbReference type="Pfam" id="PF09111">
    <property type="entry name" value="SLIDE"/>
    <property type="match status" value="1"/>
</dbReference>
<evidence type="ECO:0000313" key="9">
    <source>
        <dbReference type="EMBL" id="GBG00203.1"/>
    </source>
</evidence>
<keyword evidence="6" id="KW-0175">Coiled coil</keyword>
<evidence type="ECO:0000256" key="4">
    <source>
        <dbReference type="ARBA" id="ARBA00022853"/>
    </source>
</evidence>
<dbReference type="PROSITE" id="PS51293">
    <property type="entry name" value="SANT"/>
    <property type="match status" value="1"/>
</dbReference>
<dbReference type="SMART" id="SM00717">
    <property type="entry name" value="SANT"/>
    <property type="match status" value="2"/>
</dbReference>
<dbReference type="GO" id="GO:0000785">
    <property type="term" value="C:chromatin"/>
    <property type="evidence" value="ECO:0007669"/>
    <property type="project" value="TreeGrafter"/>
</dbReference>
<feature type="region of interest" description="Disordered" evidence="7">
    <location>
        <begin position="206"/>
        <end position="282"/>
    </location>
</feature>
<dbReference type="InterPro" id="IPR036306">
    <property type="entry name" value="ISWI_HAND-dom_sf"/>
</dbReference>
<proteinExistence type="inferred from homology"/>
<dbReference type="InterPro" id="IPR015195">
    <property type="entry name" value="SLIDE"/>
</dbReference>
<evidence type="ECO:0000256" key="7">
    <source>
        <dbReference type="SAM" id="MobiDB-lite"/>
    </source>
</evidence>
<evidence type="ECO:0000256" key="1">
    <source>
        <dbReference type="ARBA" id="ARBA00004123"/>
    </source>
</evidence>
<dbReference type="GO" id="GO:0034728">
    <property type="term" value="P:nucleosome organization"/>
    <property type="evidence" value="ECO:0007669"/>
    <property type="project" value="TreeGrafter"/>
</dbReference>
<feature type="compositionally biased region" description="Gly residues" evidence="7">
    <location>
        <begin position="248"/>
        <end position="261"/>
    </location>
</feature>
<feature type="compositionally biased region" description="Low complexity" evidence="7">
    <location>
        <begin position="1"/>
        <end position="14"/>
    </location>
</feature>
<evidence type="ECO:0000256" key="5">
    <source>
        <dbReference type="ARBA" id="ARBA00023242"/>
    </source>
</evidence>
<protein>
    <submittedName>
        <fullName evidence="9">Chromatin-remodeling complex ATPase chain</fullName>
    </submittedName>
</protein>
<dbReference type="PANTHER" id="PTHR45623">
    <property type="entry name" value="CHROMODOMAIN-HELICASE-DNA-BINDING PROTEIN 3-RELATED-RELATED"/>
    <property type="match status" value="1"/>
</dbReference>
<feature type="region of interest" description="Disordered" evidence="7">
    <location>
        <begin position="1"/>
        <end position="22"/>
    </location>
</feature>
<dbReference type="PANTHER" id="PTHR45623:SF49">
    <property type="entry name" value="SWI_SNF-RELATED MATRIX-ASSOCIATED ACTIN-DEPENDENT REGULATOR OF CHROMATIN SUBFAMILY A MEMBER 5"/>
    <property type="match status" value="1"/>
</dbReference>
<comment type="caution">
    <text evidence="9">The sequence shown here is derived from an EMBL/GenBank/DDBJ whole genome shotgun (WGS) entry which is preliminary data.</text>
</comment>
<dbReference type="Gene3D" id="1.20.5.1190">
    <property type="entry name" value="iswi atpase"/>
    <property type="match status" value="1"/>
</dbReference>
<evidence type="ECO:0000256" key="3">
    <source>
        <dbReference type="ARBA" id="ARBA00022801"/>
    </source>
</evidence>
<evidence type="ECO:0000256" key="2">
    <source>
        <dbReference type="ARBA" id="ARBA00009687"/>
    </source>
</evidence>
<feature type="coiled-coil region" evidence="6">
    <location>
        <begin position="90"/>
        <end position="120"/>
    </location>
</feature>
<dbReference type="GO" id="GO:0042393">
    <property type="term" value="F:histone binding"/>
    <property type="evidence" value="ECO:0007669"/>
    <property type="project" value="TreeGrafter"/>
</dbReference>
<dbReference type="InterPro" id="IPR017884">
    <property type="entry name" value="SANT_dom"/>
</dbReference>
<dbReference type="InterPro" id="IPR001005">
    <property type="entry name" value="SANT/Myb"/>
</dbReference>
<dbReference type="GO" id="GO:0140658">
    <property type="term" value="F:ATP-dependent chromatin remodeler activity"/>
    <property type="evidence" value="ECO:0007669"/>
    <property type="project" value="TreeGrafter"/>
</dbReference>
<accession>A0A2V0PM92</accession>
<evidence type="ECO:0000313" key="10">
    <source>
        <dbReference type="Proteomes" id="UP000247498"/>
    </source>
</evidence>
<feature type="non-terminal residue" evidence="9">
    <location>
        <position position="1"/>
    </location>
</feature>
<dbReference type="OrthoDB" id="5857104at2759"/>
<gene>
    <name evidence="9" type="ORF">Rsub_13020</name>
</gene>
<dbReference type="FunFam" id="1.10.10.60:FF:000022">
    <property type="entry name" value="ISWI chromatin-remodeling complex ATPase CHR11 isoform A"/>
    <property type="match status" value="1"/>
</dbReference>
<comment type="subcellular location">
    <subcellularLocation>
        <location evidence="1">Nucleus</location>
    </subcellularLocation>
</comment>
<reference evidence="9 10" key="1">
    <citation type="journal article" date="2018" name="Sci. Rep.">
        <title>Raphidocelis subcapitata (=Pseudokirchneriella subcapitata) provides an insight into genome evolution and environmental adaptations in the Sphaeropleales.</title>
        <authorList>
            <person name="Suzuki S."/>
            <person name="Yamaguchi H."/>
            <person name="Nakajima N."/>
            <person name="Kawachi M."/>
        </authorList>
    </citation>
    <scope>NUCLEOTIDE SEQUENCE [LARGE SCALE GENOMIC DNA]</scope>
    <source>
        <strain evidence="9 10">NIES-35</strain>
    </source>
</reference>
<name>A0A2V0PM92_9CHLO</name>
<dbReference type="GO" id="GO:0031491">
    <property type="term" value="F:nucleosome binding"/>
    <property type="evidence" value="ECO:0007669"/>
    <property type="project" value="InterPro"/>
</dbReference>
<keyword evidence="4" id="KW-0156">Chromatin regulator</keyword>
<dbReference type="SUPFAM" id="SSF46689">
    <property type="entry name" value="Homeodomain-like"/>
    <property type="match status" value="2"/>
</dbReference>
<comment type="similarity">
    <text evidence="2">Belongs to the SNF2/RAD54 helicase family. ISWI subfamily.</text>
</comment>
<sequence length="282" mass="31110">AGDADALAAATAPPGEDDPQPLTEEEVAEKERLLTEGFSSWNRRDFGAFVRACEKYGRDRLDQIAGELDTKSLDEVKAYAAAFWARYQELNDWEKVIKNIERGEQKIQRQADIMAALRAKIERYRNPWQDLKVAYGQAKGKAYNEEEDRFILCKTHELGYGAWDELKAAVRRHWRFRFDWFFKSRTPQELGRRCETLIRLIEKEMEDEGGPDAKRKALGRSASKGSLAESGGGEPVAVAKATAKRKAPGGGGGGAGGGGGGDGDDQPSKRSRATPSRLSGGD</sequence>
<dbReference type="GO" id="GO:0003677">
    <property type="term" value="F:DNA binding"/>
    <property type="evidence" value="ECO:0007669"/>
    <property type="project" value="InterPro"/>
</dbReference>
<keyword evidence="5" id="KW-0539">Nucleus</keyword>
<dbReference type="Gene3D" id="1.10.10.60">
    <property type="entry name" value="Homeodomain-like"/>
    <property type="match status" value="2"/>
</dbReference>
<dbReference type="SUPFAM" id="SSF101224">
    <property type="entry name" value="HAND domain of the nucleosome remodeling ATPase ISWI"/>
    <property type="match status" value="1"/>
</dbReference>
<feature type="compositionally biased region" description="Polar residues" evidence="7">
    <location>
        <begin position="273"/>
        <end position="282"/>
    </location>
</feature>
<dbReference type="EMBL" id="BDRX01000199">
    <property type="protein sequence ID" value="GBG00203.1"/>
    <property type="molecule type" value="Genomic_DNA"/>
</dbReference>
<dbReference type="InParanoid" id="A0A2V0PM92"/>
<dbReference type="GO" id="GO:0016887">
    <property type="term" value="F:ATP hydrolysis activity"/>
    <property type="evidence" value="ECO:0007669"/>
    <property type="project" value="TreeGrafter"/>
</dbReference>
<keyword evidence="10" id="KW-1185">Reference proteome</keyword>
<dbReference type="Proteomes" id="UP000247498">
    <property type="component" value="Unassembled WGS sequence"/>
</dbReference>
<feature type="domain" description="SANT" evidence="8">
    <location>
        <begin position="36"/>
        <end position="88"/>
    </location>
</feature>
<organism evidence="9 10">
    <name type="scientific">Raphidocelis subcapitata</name>
    <dbReference type="NCBI Taxonomy" id="307507"/>
    <lineage>
        <taxon>Eukaryota</taxon>
        <taxon>Viridiplantae</taxon>
        <taxon>Chlorophyta</taxon>
        <taxon>core chlorophytes</taxon>
        <taxon>Chlorophyceae</taxon>
        <taxon>CS clade</taxon>
        <taxon>Sphaeropleales</taxon>
        <taxon>Selenastraceae</taxon>
        <taxon>Raphidocelis</taxon>
    </lineage>
</organism>
<dbReference type="AlphaFoldDB" id="A0A2V0PM92"/>
<dbReference type="GO" id="GO:0005634">
    <property type="term" value="C:nucleus"/>
    <property type="evidence" value="ECO:0007669"/>
    <property type="project" value="UniProtKB-SubCell"/>
</dbReference>
<dbReference type="InterPro" id="IPR009057">
    <property type="entry name" value="Homeodomain-like_sf"/>
</dbReference>
<dbReference type="STRING" id="307507.A0A2V0PM92"/>
<dbReference type="CDD" id="cd00167">
    <property type="entry name" value="SANT"/>
    <property type="match status" value="1"/>
</dbReference>
<evidence type="ECO:0000259" key="8">
    <source>
        <dbReference type="PROSITE" id="PS51293"/>
    </source>
</evidence>
<keyword evidence="3" id="KW-0378">Hydrolase</keyword>
<evidence type="ECO:0000256" key="6">
    <source>
        <dbReference type="SAM" id="Coils"/>
    </source>
</evidence>